<dbReference type="PANTHER" id="PTHR33744:SF1">
    <property type="entry name" value="DNA-BINDING TRANSCRIPTIONAL ACTIVATOR ADER"/>
    <property type="match status" value="1"/>
</dbReference>
<dbReference type="Pfam" id="PF17853">
    <property type="entry name" value="GGDEF_2"/>
    <property type="match status" value="1"/>
</dbReference>
<evidence type="ECO:0000256" key="1">
    <source>
        <dbReference type="ARBA" id="ARBA00006754"/>
    </source>
</evidence>
<dbReference type="OrthoDB" id="3190266at2"/>
<proteinExistence type="inferred from homology"/>
<accession>A0A4Y3QWB4</accession>
<dbReference type="InterPro" id="IPR025736">
    <property type="entry name" value="PucR_C-HTH_dom"/>
</dbReference>
<protein>
    <recommendedName>
        <fullName evidence="6">PucR family transcriptional regulator</fullName>
    </recommendedName>
</protein>
<dbReference type="RefSeq" id="WP_030896154.1">
    <property type="nucleotide sequence ID" value="NZ_BJMM01000008.1"/>
</dbReference>
<sequence length="538" mass="56405">MSVVLSQLLALGRLDPYTVVAGANGLDAQVTGVRPGESVSALGSAPAGSLIVFTREQLPLDGPTADLAVRFAVAASAAGIITETPLHGVALSTTRLADRHGLAVITAERIDQSAVVQAMDANVRAPEVVGSDLVARVLDELERKGGSAPVVLGVLRDVLAAHVGLLDSSGRVVEGDDLFFDLRSDENPAPALPDTIVSGLSASHPAARTIDLTNGYLALHPVVVPPRARAELWFGVYAPTSAGLLRKSVRQALSIGAWAFTADLTAGSLANELESRNRAMLLSEILEHPESISRRAAERAVLLGWPLFGWHTGVHVSLSAGDPADLPSGTGRDLEAALADAGLEVSVVDRPDGWVCWLTDEVALDTAEVKTLAGKVRAGLLAVESDNDGIRLCAGIGTPAQGPEGLAKSLREARSSGLLAASRETMAAVERTDRVGFSRVLFAWYSYQPARDITMSVLQPLYDADPSGQLVRTLACYLDYESSATGTAAVLGVHRNTIVQRVGRIKSILGIDLTDPIDRLAAHLATRAEQLTDLDGPG</sequence>
<dbReference type="AlphaFoldDB" id="A0A4Y3QWB4"/>
<dbReference type="EMBL" id="BJMM01000008">
    <property type="protein sequence ID" value="GEB49655.1"/>
    <property type="molecule type" value="Genomic_DNA"/>
</dbReference>
<evidence type="ECO:0000259" key="2">
    <source>
        <dbReference type="Pfam" id="PF13556"/>
    </source>
</evidence>
<evidence type="ECO:0000313" key="4">
    <source>
        <dbReference type="EMBL" id="GEB49655.1"/>
    </source>
</evidence>
<organism evidence="4 5">
    <name type="scientific">Streptomyces cacaoi</name>
    <dbReference type="NCBI Taxonomy" id="1898"/>
    <lineage>
        <taxon>Bacteria</taxon>
        <taxon>Bacillati</taxon>
        <taxon>Actinomycetota</taxon>
        <taxon>Actinomycetes</taxon>
        <taxon>Kitasatosporales</taxon>
        <taxon>Streptomycetaceae</taxon>
        <taxon>Streptomyces</taxon>
    </lineage>
</organism>
<evidence type="ECO:0000313" key="5">
    <source>
        <dbReference type="Proteomes" id="UP000319210"/>
    </source>
</evidence>
<comment type="caution">
    <text evidence="4">The sequence shown here is derived from an EMBL/GenBank/DDBJ whole genome shotgun (WGS) entry which is preliminary data.</text>
</comment>
<feature type="domain" description="PucR C-terminal helix-turn-helix" evidence="2">
    <location>
        <begin position="470"/>
        <end position="528"/>
    </location>
</feature>
<dbReference type="InterPro" id="IPR042070">
    <property type="entry name" value="PucR_C-HTH_sf"/>
</dbReference>
<evidence type="ECO:0000259" key="3">
    <source>
        <dbReference type="Pfam" id="PF17853"/>
    </source>
</evidence>
<dbReference type="Gene3D" id="1.10.10.2840">
    <property type="entry name" value="PucR C-terminal helix-turn-helix domain"/>
    <property type="match status" value="1"/>
</dbReference>
<dbReference type="InterPro" id="IPR041522">
    <property type="entry name" value="CdaR_GGDEF"/>
</dbReference>
<dbReference type="InterPro" id="IPR051448">
    <property type="entry name" value="CdaR-like_regulators"/>
</dbReference>
<dbReference type="Pfam" id="PF13556">
    <property type="entry name" value="HTH_30"/>
    <property type="match status" value="1"/>
</dbReference>
<dbReference type="Proteomes" id="UP000319210">
    <property type="component" value="Unassembled WGS sequence"/>
</dbReference>
<evidence type="ECO:0008006" key="6">
    <source>
        <dbReference type="Google" id="ProtNLM"/>
    </source>
</evidence>
<reference evidence="4 5" key="1">
    <citation type="submission" date="2019-06" db="EMBL/GenBank/DDBJ databases">
        <title>Whole genome shotgun sequence of Streptomyces cacaoi subsp. cacaoi NBRC 12748.</title>
        <authorList>
            <person name="Hosoyama A."/>
            <person name="Uohara A."/>
            <person name="Ohji S."/>
            <person name="Ichikawa N."/>
        </authorList>
    </citation>
    <scope>NUCLEOTIDE SEQUENCE [LARGE SCALE GENOMIC DNA]</scope>
    <source>
        <strain evidence="4 5">NBRC 12748</strain>
    </source>
</reference>
<gene>
    <name evidence="4" type="ORF">SCA03_22060</name>
</gene>
<feature type="domain" description="CdaR GGDEF-like" evidence="3">
    <location>
        <begin position="295"/>
        <end position="414"/>
    </location>
</feature>
<name>A0A4Y3QWB4_STRCI</name>
<dbReference type="PANTHER" id="PTHR33744">
    <property type="entry name" value="CARBOHYDRATE DIACID REGULATOR"/>
    <property type="match status" value="1"/>
</dbReference>
<keyword evidence="5" id="KW-1185">Reference proteome</keyword>
<comment type="similarity">
    <text evidence="1">Belongs to the CdaR family.</text>
</comment>